<dbReference type="Proteomes" id="UP001328107">
    <property type="component" value="Unassembled WGS sequence"/>
</dbReference>
<feature type="compositionally biased region" description="Basic and acidic residues" evidence="2">
    <location>
        <begin position="36"/>
        <end position="46"/>
    </location>
</feature>
<feature type="compositionally biased region" description="Acidic residues" evidence="2">
    <location>
        <begin position="47"/>
        <end position="65"/>
    </location>
</feature>
<evidence type="ECO:0000256" key="2">
    <source>
        <dbReference type="SAM" id="MobiDB-lite"/>
    </source>
</evidence>
<dbReference type="AlphaFoldDB" id="A0AAN5C860"/>
<dbReference type="InterPro" id="IPR050975">
    <property type="entry name" value="Sleep_regulator"/>
</dbReference>
<proteinExistence type="predicted"/>
<feature type="compositionally biased region" description="Basic and acidic residues" evidence="2">
    <location>
        <begin position="12"/>
        <end position="24"/>
    </location>
</feature>
<evidence type="ECO:0000313" key="3">
    <source>
        <dbReference type="EMBL" id="GMR32479.1"/>
    </source>
</evidence>
<dbReference type="EMBL" id="BTRK01000001">
    <property type="protein sequence ID" value="GMR32479.1"/>
    <property type="molecule type" value="Genomic_DNA"/>
</dbReference>
<dbReference type="PANTHER" id="PTHR33562">
    <property type="entry name" value="ATILLA, ISOFORM B-RELATED-RELATED"/>
    <property type="match status" value="1"/>
</dbReference>
<name>A0AAN5C860_9BILA</name>
<protein>
    <submittedName>
        <fullName evidence="3">Uncharacterized protein</fullName>
    </submittedName>
</protein>
<dbReference type="PANTHER" id="PTHR33562:SF2">
    <property type="entry name" value="PROTEIN QUIVER"/>
    <property type="match status" value="1"/>
</dbReference>
<comment type="caution">
    <text evidence="3">The sequence shown here is derived from an EMBL/GenBank/DDBJ whole genome shotgun (WGS) entry which is preliminary data.</text>
</comment>
<gene>
    <name evidence="3" type="ORF">PMAYCL1PPCAC_02674</name>
</gene>
<sequence>MSTEEQQIVTEEAPRAEKRSHKEIDENDEVVAAKTKKIEKDDKAENEVEEEEEEGEEEEAGDNEESSTVTMTRDLIAFLAIVALASAQATAKPAAAATPKPAAPAPKPAVAAPKPAAPAAAAGAIKCVQCQSTKKGEENCAESGDHLAKYTKPCNPLNEGAYKGNKAVGCRKIHQNVGDDKGILRECAYSGEDIDGQRRTGNSGIILFYYQCSDNEGQPCNGVSSVSLFASLLVLFSLRFLA</sequence>
<reference evidence="4" key="1">
    <citation type="submission" date="2022-10" db="EMBL/GenBank/DDBJ databases">
        <title>Genome assembly of Pristionchus species.</title>
        <authorList>
            <person name="Yoshida K."/>
            <person name="Sommer R.J."/>
        </authorList>
    </citation>
    <scope>NUCLEOTIDE SEQUENCE [LARGE SCALE GENOMIC DNA]</scope>
    <source>
        <strain evidence="4">RS5460</strain>
    </source>
</reference>
<evidence type="ECO:0000313" key="4">
    <source>
        <dbReference type="Proteomes" id="UP001328107"/>
    </source>
</evidence>
<keyword evidence="4" id="KW-1185">Reference proteome</keyword>
<accession>A0AAN5C860</accession>
<keyword evidence="1" id="KW-0732">Signal</keyword>
<feature type="region of interest" description="Disordered" evidence="2">
    <location>
        <begin position="1"/>
        <end position="67"/>
    </location>
</feature>
<evidence type="ECO:0000256" key="1">
    <source>
        <dbReference type="ARBA" id="ARBA00022729"/>
    </source>
</evidence>
<organism evidence="3 4">
    <name type="scientific">Pristionchus mayeri</name>
    <dbReference type="NCBI Taxonomy" id="1317129"/>
    <lineage>
        <taxon>Eukaryota</taxon>
        <taxon>Metazoa</taxon>
        <taxon>Ecdysozoa</taxon>
        <taxon>Nematoda</taxon>
        <taxon>Chromadorea</taxon>
        <taxon>Rhabditida</taxon>
        <taxon>Rhabditina</taxon>
        <taxon>Diplogasteromorpha</taxon>
        <taxon>Diplogasteroidea</taxon>
        <taxon>Neodiplogasteridae</taxon>
        <taxon>Pristionchus</taxon>
    </lineage>
</organism>